<dbReference type="EMBL" id="MQWA01000001">
    <property type="protein sequence ID" value="PQJ28297.1"/>
    <property type="molecule type" value="Genomic_DNA"/>
</dbReference>
<evidence type="ECO:0000313" key="3">
    <source>
        <dbReference type="Proteomes" id="UP000239907"/>
    </source>
</evidence>
<evidence type="ECO:0000256" key="1">
    <source>
        <dbReference type="SAM" id="SignalP"/>
    </source>
</evidence>
<dbReference type="AlphaFoldDB" id="A0A2S7U1C7"/>
<accession>A0A2S7U1C7</accession>
<feature type="chain" id="PRO_5015392246" evidence="1">
    <location>
        <begin position="19"/>
        <end position="372"/>
    </location>
</feature>
<evidence type="ECO:0000313" key="2">
    <source>
        <dbReference type="EMBL" id="PQJ28297.1"/>
    </source>
</evidence>
<sequence length="372" mass="41932">MRAYLLAAVLLSWCSAIACQICLPYPKDSLLDRINASESLVLARENPDKAYSLSTIRILRASPDVPELELFLPSSTRRMLDVYPERSLLCGWSSGDWQNLAVQTKEMEAVLPLLLANSWAEDRTQRAQFFVEYLNSADLQLQRMAHLEVARAPYAVIRTLGPVLDFSEVRRFLGDSRMLEWHGLYILLLAQSGEKNDQDLIGKRYKLNEVYSISLQAAAWALAYLETDAAALPQIRTDYFEDLVHEENEVSAVLDALSAYATIHTDKQPAIAEMYAVALKRFPEQLSKRIDDLQAWRQWQSAGAVSSVFTQQQQEMSIEHISKVRAFLSAASEQSSTELVDKPSSTLLWLCSIPLVLLGFLTFSKFRKCSGA</sequence>
<organism evidence="2 3">
    <name type="scientific">Rubritalea profundi</name>
    <dbReference type="NCBI Taxonomy" id="1658618"/>
    <lineage>
        <taxon>Bacteria</taxon>
        <taxon>Pseudomonadati</taxon>
        <taxon>Verrucomicrobiota</taxon>
        <taxon>Verrucomicrobiia</taxon>
        <taxon>Verrucomicrobiales</taxon>
        <taxon>Rubritaleaceae</taxon>
        <taxon>Rubritalea</taxon>
    </lineage>
</organism>
<proteinExistence type="predicted"/>
<dbReference type="RefSeq" id="WP_105042800.1">
    <property type="nucleotide sequence ID" value="NZ_MQWA01000001.1"/>
</dbReference>
<dbReference type="Proteomes" id="UP000239907">
    <property type="component" value="Unassembled WGS sequence"/>
</dbReference>
<gene>
    <name evidence="2" type="ORF">BSZ32_07095</name>
</gene>
<keyword evidence="1" id="KW-0732">Signal</keyword>
<feature type="signal peptide" evidence="1">
    <location>
        <begin position="1"/>
        <end position="18"/>
    </location>
</feature>
<reference evidence="2 3" key="1">
    <citation type="submission" date="2016-12" db="EMBL/GenBank/DDBJ databases">
        <title>Study of bacterial adaptation to deep sea.</title>
        <authorList>
            <person name="Song J."/>
            <person name="Yoshizawa S."/>
            <person name="Kogure K."/>
        </authorList>
    </citation>
    <scope>NUCLEOTIDE SEQUENCE [LARGE SCALE GENOMIC DNA]</scope>
    <source>
        <strain evidence="2 3">SAORIC-165</strain>
    </source>
</reference>
<dbReference type="PROSITE" id="PS51257">
    <property type="entry name" value="PROKAR_LIPOPROTEIN"/>
    <property type="match status" value="1"/>
</dbReference>
<keyword evidence="3" id="KW-1185">Reference proteome</keyword>
<comment type="caution">
    <text evidence="2">The sequence shown here is derived from an EMBL/GenBank/DDBJ whole genome shotgun (WGS) entry which is preliminary data.</text>
</comment>
<name>A0A2S7U1C7_9BACT</name>
<protein>
    <submittedName>
        <fullName evidence="2">Uncharacterized protein</fullName>
    </submittedName>
</protein>
<dbReference type="OrthoDB" id="260790at2"/>